<feature type="transmembrane region" description="Helical" evidence="3">
    <location>
        <begin position="142"/>
        <end position="163"/>
    </location>
</feature>
<feature type="transmembrane region" description="Helical" evidence="3">
    <location>
        <begin position="193"/>
        <end position="211"/>
    </location>
</feature>
<dbReference type="SUPFAM" id="SSF160544">
    <property type="entry name" value="EscU C-terminal domain-like"/>
    <property type="match status" value="1"/>
</dbReference>
<evidence type="ECO:0000256" key="3">
    <source>
        <dbReference type="SAM" id="Phobius"/>
    </source>
</evidence>
<evidence type="ECO:0000256" key="1">
    <source>
        <dbReference type="ARBA" id="ARBA00010690"/>
    </source>
</evidence>
<gene>
    <name evidence="4" type="ORF">HELGO_WM16448</name>
</gene>
<feature type="compositionally biased region" description="Basic and acidic residues" evidence="2">
    <location>
        <begin position="1"/>
        <end position="14"/>
    </location>
</feature>
<organism evidence="4">
    <name type="scientific">uncultured Thiotrichaceae bacterium</name>
    <dbReference type="NCBI Taxonomy" id="298394"/>
    <lineage>
        <taxon>Bacteria</taxon>
        <taxon>Pseudomonadati</taxon>
        <taxon>Pseudomonadota</taxon>
        <taxon>Gammaproteobacteria</taxon>
        <taxon>Thiotrichales</taxon>
        <taxon>Thiotrichaceae</taxon>
        <taxon>environmental samples</taxon>
    </lineage>
</organism>
<proteinExistence type="inferred from homology"/>
<evidence type="ECO:0000313" key="4">
    <source>
        <dbReference type="EMBL" id="CAA6815761.1"/>
    </source>
</evidence>
<dbReference type="PANTHER" id="PTHR30531">
    <property type="entry name" value="FLAGELLAR BIOSYNTHETIC PROTEIN FLHB"/>
    <property type="match status" value="1"/>
</dbReference>
<dbReference type="PANTHER" id="PTHR30531:SF14">
    <property type="entry name" value="SURFACE PRESENTATION OF ANTIGENS PROTEIN SPAS"/>
    <property type="match status" value="1"/>
</dbReference>
<feature type="transmembrane region" description="Helical" evidence="3">
    <location>
        <begin position="32"/>
        <end position="53"/>
    </location>
</feature>
<evidence type="ECO:0000256" key="2">
    <source>
        <dbReference type="SAM" id="MobiDB-lite"/>
    </source>
</evidence>
<dbReference type="EMBL" id="CACVAY010000072">
    <property type="protein sequence ID" value="CAA6815761.1"/>
    <property type="molecule type" value="Genomic_DNA"/>
</dbReference>
<comment type="similarity">
    <text evidence="1">Belongs to the type III secretion exporter family.</text>
</comment>
<sequence>MSEDKSSKTEEPTHKRLRDARKKAQVSRSEELVPLMMILTAILYFFFSFDWLLEYLQAYFSSVGNYAYDRSFEEAVSAGFTLWFDGIVLSVMLPFSLMMLAAGIVGNVIQFGFIFSVDPIIPKPEKIDPIKGFARVFSMKQVVKTLLSIFKIATMTVIIIVVVKVAINEYMHEIAQCDLQCQLGVLKSMLKKMLLILIPILVLMVMLDIAFQKFQFHKDQRMTKDEVKREYKSMEGDPMMKGQRRAEQRKMLQEDVKEQVMMSRVIIAGMRKAVALMYEPGMDLPILLAIGRDRMSNEMIKIAKAQGVPVIADPALVQIFEDDGVIDQFIPASAVRKTAQAMKRR</sequence>
<keyword evidence="3" id="KW-0472">Membrane</keyword>
<reference evidence="4" key="1">
    <citation type="submission" date="2020-01" db="EMBL/GenBank/DDBJ databases">
        <authorList>
            <person name="Meier V. D."/>
            <person name="Meier V D."/>
        </authorList>
    </citation>
    <scope>NUCLEOTIDE SEQUENCE</scope>
    <source>
        <strain evidence="4">HLG_WM_MAG_07</strain>
    </source>
</reference>
<name>A0A6S6T4Q0_9GAMM</name>
<dbReference type="InterPro" id="IPR029025">
    <property type="entry name" value="T3SS_substrate_exporter_C"/>
</dbReference>
<dbReference type="InterPro" id="IPR006135">
    <property type="entry name" value="T3SS_substrate_exporter"/>
</dbReference>
<dbReference type="Pfam" id="PF01312">
    <property type="entry name" value="Bac_export_2"/>
    <property type="match status" value="1"/>
</dbReference>
<accession>A0A6S6T4Q0</accession>
<protein>
    <submittedName>
        <fullName evidence="4">Type III secretion system protein</fullName>
    </submittedName>
</protein>
<feature type="region of interest" description="Disordered" evidence="2">
    <location>
        <begin position="1"/>
        <end position="22"/>
    </location>
</feature>
<keyword evidence="3" id="KW-1133">Transmembrane helix</keyword>
<dbReference type="GO" id="GO:0005886">
    <property type="term" value="C:plasma membrane"/>
    <property type="evidence" value="ECO:0007669"/>
    <property type="project" value="TreeGrafter"/>
</dbReference>
<dbReference type="GO" id="GO:0009306">
    <property type="term" value="P:protein secretion"/>
    <property type="evidence" value="ECO:0007669"/>
    <property type="project" value="InterPro"/>
</dbReference>
<dbReference type="Gene3D" id="3.40.1690.10">
    <property type="entry name" value="secretion proteins EscU"/>
    <property type="match status" value="1"/>
</dbReference>
<feature type="transmembrane region" description="Helical" evidence="3">
    <location>
        <begin position="97"/>
        <end position="121"/>
    </location>
</feature>
<dbReference type="AlphaFoldDB" id="A0A6S6T4Q0"/>
<keyword evidence="3" id="KW-0812">Transmembrane</keyword>
<dbReference type="PRINTS" id="PR00950">
    <property type="entry name" value="TYPE3IMSPROT"/>
</dbReference>